<keyword evidence="1" id="KW-1185">Reference proteome</keyword>
<name>A0A9R0JC97_SPIOL</name>
<dbReference type="Proteomes" id="UP000813463">
    <property type="component" value="Chromosome 3"/>
</dbReference>
<reference evidence="1" key="1">
    <citation type="journal article" date="2021" name="Nat. Commun.">
        <title>Genomic analyses provide insights into spinach domestication and the genetic basis of agronomic traits.</title>
        <authorList>
            <person name="Cai X."/>
            <person name="Sun X."/>
            <person name="Xu C."/>
            <person name="Sun H."/>
            <person name="Wang X."/>
            <person name="Ge C."/>
            <person name="Zhang Z."/>
            <person name="Wang Q."/>
            <person name="Fei Z."/>
            <person name="Jiao C."/>
            <person name="Wang Q."/>
        </authorList>
    </citation>
    <scope>NUCLEOTIDE SEQUENCE [LARGE SCALE GENOMIC DNA]</scope>
    <source>
        <strain evidence="1">cv. Varoflay</strain>
    </source>
</reference>
<dbReference type="KEGG" id="soe:110804117"/>
<dbReference type="PANTHER" id="PTHR31050:SF3">
    <property type="entry name" value="OS08G0412800 PROTEIN"/>
    <property type="match status" value="1"/>
</dbReference>
<dbReference type="Pfam" id="PF06880">
    <property type="entry name" value="DUF1262"/>
    <property type="match status" value="1"/>
</dbReference>
<dbReference type="RefSeq" id="XP_021865377.2">
    <property type="nucleotide sequence ID" value="XM_022009685.2"/>
</dbReference>
<accession>A0A9R0JC97</accession>
<sequence length="391" mass="45141">MYVTRLLSLYKKSPEALAQPPPEGPNSGYLVLQDEESTTTTCFGLCNNTLTTNLPFPQNKSLTIQHQKDDSTTNYPLFLIPVINQPLSSHQYYAIKNEGKHKGEAYTSSKEEDRQTSCFCISNVRDHKTRELNPSDKNQQFEFSHTTKWGNSVFGVKSVAADGYPPTFMRNGGWRLWNSVPKYFTLGVADGLNYALRCRLPDLNFLPSEKCSKVLLVGEWYSPFMFIKERTPKDQVKKSMFYEVTLEQQWERIFYHENNGSEGNLVAFDVIIPTERVKVNGRDAIEISSDKVGARMLWFQAMDYNGEDSRIGLSSLVVERMMWEQERGGWCNNNEKLVHLARVEEYRGPSSWKMFSCYLLVERFVFKRVDGSIALSYDFNHVHQVKIKWMS</sequence>
<dbReference type="PANTHER" id="PTHR31050">
    <property type="entry name" value="OS08G0413200 PROTEIN"/>
    <property type="match status" value="1"/>
</dbReference>
<dbReference type="InterPro" id="IPR010683">
    <property type="entry name" value="DUF1262"/>
</dbReference>
<gene>
    <name evidence="2" type="primary">LOC110804117</name>
</gene>
<organism evidence="1 2">
    <name type="scientific">Spinacia oleracea</name>
    <name type="common">Spinach</name>
    <dbReference type="NCBI Taxonomy" id="3562"/>
    <lineage>
        <taxon>Eukaryota</taxon>
        <taxon>Viridiplantae</taxon>
        <taxon>Streptophyta</taxon>
        <taxon>Embryophyta</taxon>
        <taxon>Tracheophyta</taxon>
        <taxon>Spermatophyta</taxon>
        <taxon>Magnoliopsida</taxon>
        <taxon>eudicotyledons</taxon>
        <taxon>Gunneridae</taxon>
        <taxon>Pentapetalae</taxon>
        <taxon>Caryophyllales</taxon>
        <taxon>Chenopodiaceae</taxon>
        <taxon>Chenopodioideae</taxon>
        <taxon>Anserineae</taxon>
        <taxon>Spinacia</taxon>
    </lineage>
</organism>
<evidence type="ECO:0000313" key="2">
    <source>
        <dbReference type="RefSeq" id="XP_021865377.2"/>
    </source>
</evidence>
<evidence type="ECO:0000313" key="1">
    <source>
        <dbReference type="Proteomes" id="UP000813463"/>
    </source>
</evidence>
<dbReference type="GeneID" id="110804117"/>
<protein>
    <submittedName>
        <fullName evidence="2">Uncharacterized protein</fullName>
    </submittedName>
</protein>
<reference evidence="2" key="2">
    <citation type="submission" date="2025-08" db="UniProtKB">
        <authorList>
            <consortium name="RefSeq"/>
        </authorList>
    </citation>
    <scope>IDENTIFICATION</scope>
    <source>
        <tissue evidence="2">Leaf</tissue>
    </source>
</reference>
<proteinExistence type="predicted"/>
<dbReference type="AlphaFoldDB" id="A0A9R0JC97"/>